<dbReference type="Proteomes" id="UP001162483">
    <property type="component" value="Unassembled WGS sequence"/>
</dbReference>
<dbReference type="Gene3D" id="1.10.10.10">
    <property type="entry name" value="Winged helix-like DNA-binding domain superfamily/Winged helix DNA-binding domain"/>
    <property type="match status" value="1"/>
</dbReference>
<gene>
    <name evidence="1" type="ORF">SPARVUS_LOCUS5748201</name>
</gene>
<sequence length="112" mass="12598">FLINNRFTYIIHYIAKSIGTPLQIIGFLVFHSPPWPKMYKIKHLGMQTASTNIFEIMGRSQQLSEFKHGTVIGCHLCNKSIPEISLILNIPQSTVSGIITMWKQLGTAATQP</sequence>
<comment type="caution">
    <text evidence="1">The sequence shown here is derived from an EMBL/GenBank/DDBJ whole genome shotgun (WGS) entry which is preliminary data.</text>
</comment>
<dbReference type="InterPro" id="IPR036388">
    <property type="entry name" value="WH-like_DNA-bd_sf"/>
</dbReference>
<reference evidence="1" key="1">
    <citation type="submission" date="2023-05" db="EMBL/GenBank/DDBJ databases">
        <authorList>
            <person name="Stuckert A."/>
        </authorList>
    </citation>
    <scope>NUCLEOTIDE SEQUENCE</scope>
</reference>
<proteinExistence type="predicted"/>
<dbReference type="EMBL" id="CATNWA010012463">
    <property type="protein sequence ID" value="CAI9563504.1"/>
    <property type="molecule type" value="Genomic_DNA"/>
</dbReference>
<feature type="non-terminal residue" evidence="1">
    <location>
        <position position="1"/>
    </location>
</feature>
<evidence type="ECO:0000313" key="2">
    <source>
        <dbReference type="Proteomes" id="UP001162483"/>
    </source>
</evidence>
<organism evidence="1 2">
    <name type="scientific">Staurois parvus</name>
    <dbReference type="NCBI Taxonomy" id="386267"/>
    <lineage>
        <taxon>Eukaryota</taxon>
        <taxon>Metazoa</taxon>
        <taxon>Chordata</taxon>
        <taxon>Craniata</taxon>
        <taxon>Vertebrata</taxon>
        <taxon>Euteleostomi</taxon>
        <taxon>Amphibia</taxon>
        <taxon>Batrachia</taxon>
        <taxon>Anura</taxon>
        <taxon>Neobatrachia</taxon>
        <taxon>Ranoidea</taxon>
        <taxon>Ranidae</taxon>
        <taxon>Staurois</taxon>
    </lineage>
</organism>
<accession>A0ABN9CTG6</accession>
<name>A0ABN9CTG6_9NEOB</name>
<evidence type="ECO:0000313" key="1">
    <source>
        <dbReference type="EMBL" id="CAI9563504.1"/>
    </source>
</evidence>
<keyword evidence="2" id="KW-1185">Reference proteome</keyword>
<protein>
    <submittedName>
        <fullName evidence="1">Uncharacterized protein</fullName>
    </submittedName>
</protein>